<accession>A0A5D2Z6C3</accession>
<organism evidence="1 2">
    <name type="scientific">Gossypium mustelinum</name>
    <name type="common">Cotton</name>
    <name type="synonym">Gossypium caicoense</name>
    <dbReference type="NCBI Taxonomy" id="34275"/>
    <lineage>
        <taxon>Eukaryota</taxon>
        <taxon>Viridiplantae</taxon>
        <taxon>Streptophyta</taxon>
        <taxon>Embryophyta</taxon>
        <taxon>Tracheophyta</taxon>
        <taxon>Spermatophyta</taxon>
        <taxon>Magnoliopsida</taxon>
        <taxon>eudicotyledons</taxon>
        <taxon>Gunneridae</taxon>
        <taxon>Pentapetalae</taxon>
        <taxon>rosids</taxon>
        <taxon>malvids</taxon>
        <taxon>Malvales</taxon>
        <taxon>Malvaceae</taxon>
        <taxon>Malvoideae</taxon>
        <taxon>Gossypium</taxon>
    </lineage>
</organism>
<dbReference type="AlphaFoldDB" id="A0A5D2Z6C3"/>
<evidence type="ECO:0000313" key="2">
    <source>
        <dbReference type="Proteomes" id="UP000323597"/>
    </source>
</evidence>
<keyword evidence="2" id="KW-1185">Reference proteome</keyword>
<dbReference type="Proteomes" id="UP000323597">
    <property type="component" value="Chromosome A05"/>
</dbReference>
<name>A0A5D2Z6C3_GOSMU</name>
<sequence length="57" mass="6860">MRKDLKCPHLRRIFWATLFQQSIHAILSLYPLHQQTKKEPDPALVLYVTFLWTKQLP</sequence>
<protein>
    <submittedName>
        <fullName evidence="1">Uncharacterized protein</fullName>
    </submittedName>
</protein>
<evidence type="ECO:0000313" key="1">
    <source>
        <dbReference type="EMBL" id="TYJ34497.1"/>
    </source>
</evidence>
<dbReference type="EMBL" id="CM017640">
    <property type="protein sequence ID" value="TYJ34497.1"/>
    <property type="molecule type" value="Genomic_DNA"/>
</dbReference>
<proteinExistence type="predicted"/>
<reference evidence="1 2" key="1">
    <citation type="submission" date="2019-07" db="EMBL/GenBank/DDBJ databases">
        <title>WGS assembly of Gossypium mustelinum.</title>
        <authorList>
            <person name="Chen Z.J."/>
            <person name="Sreedasyam A."/>
            <person name="Ando A."/>
            <person name="Song Q."/>
            <person name="De L."/>
            <person name="Hulse-Kemp A."/>
            <person name="Ding M."/>
            <person name="Ye W."/>
            <person name="Kirkbride R."/>
            <person name="Jenkins J."/>
            <person name="Plott C."/>
            <person name="Lovell J."/>
            <person name="Lin Y.-M."/>
            <person name="Vaughn R."/>
            <person name="Liu B."/>
            <person name="Li W."/>
            <person name="Simpson S."/>
            <person name="Scheffler B."/>
            <person name="Saski C."/>
            <person name="Grover C."/>
            <person name="Hu G."/>
            <person name="Conover J."/>
            <person name="Carlson J."/>
            <person name="Shu S."/>
            <person name="Boston L."/>
            <person name="Williams M."/>
            <person name="Peterson D."/>
            <person name="Mcgee K."/>
            <person name="Jones D."/>
            <person name="Wendel J."/>
            <person name="Stelly D."/>
            <person name="Grimwood J."/>
            <person name="Schmutz J."/>
        </authorList>
    </citation>
    <scope>NUCLEOTIDE SEQUENCE [LARGE SCALE GENOMIC DNA]</scope>
    <source>
        <strain evidence="1">1408120.09</strain>
    </source>
</reference>
<gene>
    <name evidence="1" type="ORF">E1A91_A05G172800v1</name>
</gene>